<dbReference type="KEGG" id="btw:BF38_5499"/>
<sequence length="276" mass="30339">MLKMVRNELLKMFSGKRMYVFIAISLLVVIGTLASTKHMMENMNTIKENIPANLNVPPVPEIALNGYSASAITLDAISSFLVVVYIIVLAASSITDEYREGTLKLPLLQGVNRSSIIFSKLGALSIMIIFFLLFNFIVSIVSGAYLFGLGEKFMLQHPSYGKVELSIFEGLGVLLQMNGATFLFLLAVAAITMYISIKMNSTANAIGIGVGLLIAMHVIGSLGLSINSYSIFGYIKFHEKVLNHDGVWLGISVLLAHFAFFILLSLYDFKRKDLVH</sequence>
<dbReference type="PANTHER" id="PTHR37305:SF1">
    <property type="entry name" value="MEMBRANE PROTEIN"/>
    <property type="match status" value="1"/>
</dbReference>
<feature type="transmembrane region" description="Helical" evidence="1">
    <location>
        <begin position="167"/>
        <end position="191"/>
    </location>
</feature>
<geneLocation type="plasmid" evidence="2 3">
    <name>1</name>
</geneLocation>
<dbReference type="PANTHER" id="PTHR37305">
    <property type="entry name" value="INTEGRAL MEMBRANE PROTEIN-RELATED"/>
    <property type="match status" value="1"/>
</dbReference>
<dbReference type="Pfam" id="PF12679">
    <property type="entry name" value="ABC2_membrane_2"/>
    <property type="match status" value="1"/>
</dbReference>
<dbReference type="EMBL" id="CP009336">
    <property type="protein sequence ID" value="AJG79585.1"/>
    <property type="molecule type" value="Genomic_DNA"/>
</dbReference>
<keyword evidence="1" id="KW-0812">Transmembrane</keyword>
<feature type="transmembrane region" description="Helical" evidence="1">
    <location>
        <begin position="246"/>
        <end position="267"/>
    </location>
</feature>
<organism evidence="2 3">
    <name type="scientific">Bacillus thuringiensis</name>
    <dbReference type="NCBI Taxonomy" id="1428"/>
    <lineage>
        <taxon>Bacteria</taxon>
        <taxon>Bacillati</taxon>
        <taxon>Bacillota</taxon>
        <taxon>Bacilli</taxon>
        <taxon>Bacillales</taxon>
        <taxon>Bacillaceae</taxon>
        <taxon>Bacillus</taxon>
        <taxon>Bacillus cereus group</taxon>
    </lineage>
</organism>
<keyword evidence="2" id="KW-0614">Plasmid</keyword>
<evidence type="ECO:0000313" key="2">
    <source>
        <dbReference type="EMBL" id="AJG79585.1"/>
    </source>
</evidence>
<keyword evidence="1" id="KW-0472">Membrane</keyword>
<feature type="transmembrane region" description="Helical" evidence="1">
    <location>
        <begin position="67"/>
        <end position="91"/>
    </location>
</feature>
<feature type="transmembrane region" description="Helical" evidence="1">
    <location>
        <begin position="121"/>
        <end position="147"/>
    </location>
</feature>
<keyword evidence="1" id="KW-1133">Transmembrane helix</keyword>
<feature type="transmembrane region" description="Helical" evidence="1">
    <location>
        <begin position="203"/>
        <end position="226"/>
    </location>
</feature>
<name>A0AB33B5I8_BACTU</name>
<evidence type="ECO:0000256" key="1">
    <source>
        <dbReference type="SAM" id="Phobius"/>
    </source>
</evidence>
<dbReference type="Proteomes" id="UP000031876">
    <property type="component" value="Plasmid 1"/>
</dbReference>
<proteinExistence type="predicted"/>
<protein>
    <submittedName>
        <fullName evidence="2">ABC-2 transporter family protein</fullName>
    </submittedName>
</protein>
<dbReference type="GO" id="GO:0140359">
    <property type="term" value="F:ABC-type transporter activity"/>
    <property type="evidence" value="ECO:0007669"/>
    <property type="project" value="InterPro"/>
</dbReference>
<dbReference type="RefSeq" id="WP_000916517.1">
    <property type="nucleotide sequence ID" value="NZ_CP009336.1"/>
</dbReference>
<evidence type="ECO:0000313" key="3">
    <source>
        <dbReference type="Proteomes" id="UP000031876"/>
    </source>
</evidence>
<dbReference type="GO" id="GO:0005886">
    <property type="term" value="C:plasma membrane"/>
    <property type="evidence" value="ECO:0007669"/>
    <property type="project" value="UniProtKB-SubCell"/>
</dbReference>
<dbReference type="AlphaFoldDB" id="A0AB33B5I8"/>
<accession>A0AB33B5I8</accession>
<gene>
    <name evidence="2" type="ORF">BF38_5499</name>
</gene>
<reference evidence="2 3" key="1">
    <citation type="journal article" date="2015" name="Genome Announc.">
        <title>Complete genome sequences for 35 biothreat assay-relevant bacillus species.</title>
        <authorList>
            <person name="Johnson S.L."/>
            <person name="Daligault H.E."/>
            <person name="Davenport K.W."/>
            <person name="Jaissle J."/>
            <person name="Frey K.G."/>
            <person name="Ladner J.T."/>
            <person name="Broomall S.M."/>
            <person name="Bishop-Lilly K.A."/>
            <person name="Bruce D.C."/>
            <person name="Gibbons H.S."/>
            <person name="Coyne S.R."/>
            <person name="Lo C.C."/>
            <person name="Meincke L."/>
            <person name="Munk A.C."/>
            <person name="Koroleva G.I."/>
            <person name="Rosenzweig C.N."/>
            <person name="Palacios G.F."/>
            <person name="Redden C.L."/>
            <person name="Minogue T.D."/>
            <person name="Chain P.S."/>
        </authorList>
    </citation>
    <scope>NUCLEOTIDE SEQUENCE [LARGE SCALE GENOMIC DNA]</scope>
    <source>
        <strain evidence="2 3">HD1011</strain>
    </source>
</reference>